<gene>
    <name evidence="2" type="ORF">B0I28_101661</name>
</gene>
<dbReference type="RefSeq" id="WP_106362358.1">
    <property type="nucleotide sequence ID" value="NZ_PVTJ01000001.1"/>
</dbReference>
<proteinExistence type="predicted"/>
<comment type="caution">
    <text evidence="2">The sequence shown here is derived from an EMBL/GenBank/DDBJ whole genome shotgun (WGS) entry which is preliminary data.</text>
</comment>
<organism evidence="2 3">
    <name type="scientific">Glycomyces artemisiae</name>
    <dbReference type="NCBI Taxonomy" id="1076443"/>
    <lineage>
        <taxon>Bacteria</taxon>
        <taxon>Bacillati</taxon>
        <taxon>Actinomycetota</taxon>
        <taxon>Actinomycetes</taxon>
        <taxon>Glycomycetales</taxon>
        <taxon>Glycomycetaceae</taxon>
        <taxon>Glycomyces</taxon>
    </lineage>
</organism>
<keyword evidence="3" id="KW-1185">Reference proteome</keyword>
<sequence length="173" mass="17611">MHGEKLGGTIGSIGGLVFVLVNAGGLPGVLPLVVRIAGVAAFAAAMWVVMRRPTPAGEPPTRQSLRTYWIAVAAEVVAILLGANIINRVFERPELTVCWVVLVVGVHFLPFAKAFDAPVFTPLAWSLIGLAVAGGALALATTATAAAATAVIAGFVLLGFSSLGSLRKAEAGA</sequence>
<dbReference type="AlphaFoldDB" id="A0A2T0UWN2"/>
<feature type="transmembrane region" description="Helical" evidence="1">
    <location>
        <begin position="32"/>
        <end position="49"/>
    </location>
</feature>
<keyword evidence="1" id="KW-1133">Transmembrane helix</keyword>
<evidence type="ECO:0000313" key="3">
    <source>
        <dbReference type="Proteomes" id="UP000238176"/>
    </source>
</evidence>
<dbReference type="OrthoDB" id="3626682at2"/>
<dbReference type="EMBL" id="PVTJ01000001">
    <property type="protein sequence ID" value="PRY62333.1"/>
    <property type="molecule type" value="Genomic_DNA"/>
</dbReference>
<name>A0A2T0UWN2_9ACTN</name>
<feature type="transmembrane region" description="Helical" evidence="1">
    <location>
        <begin position="6"/>
        <end position="25"/>
    </location>
</feature>
<evidence type="ECO:0000313" key="2">
    <source>
        <dbReference type="EMBL" id="PRY62333.1"/>
    </source>
</evidence>
<feature type="transmembrane region" description="Helical" evidence="1">
    <location>
        <begin position="97"/>
        <end position="115"/>
    </location>
</feature>
<feature type="transmembrane region" description="Helical" evidence="1">
    <location>
        <begin position="127"/>
        <end position="160"/>
    </location>
</feature>
<dbReference type="Proteomes" id="UP000238176">
    <property type="component" value="Unassembled WGS sequence"/>
</dbReference>
<accession>A0A2T0UWN2</accession>
<keyword evidence="1" id="KW-0812">Transmembrane</keyword>
<evidence type="ECO:0000256" key="1">
    <source>
        <dbReference type="SAM" id="Phobius"/>
    </source>
</evidence>
<protein>
    <submittedName>
        <fullName evidence="2">Uncharacterized protein</fullName>
    </submittedName>
</protein>
<keyword evidence="1" id="KW-0472">Membrane</keyword>
<feature type="transmembrane region" description="Helical" evidence="1">
    <location>
        <begin position="69"/>
        <end position="90"/>
    </location>
</feature>
<reference evidence="2 3" key="1">
    <citation type="submission" date="2018-03" db="EMBL/GenBank/DDBJ databases">
        <title>Genomic Encyclopedia of Type Strains, Phase III (KMG-III): the genomes of soil and plant-associated and newly described type strains.</title>
        <authorList>
            <person name="Whitman W."/>
        </authorList>
    </citation>
    <scope>NUCLEOTIDE SEQUENCE [LARGE SCALE GENOMIC DNA]</scope>
    <source>
        <strain evidence="2 3">CGMCC 4.7067</strain>
    </source>
</reference>